<gene>
    <name evidence="1" type="ORF">LZ538_13150</name>
</gene>
<evidence type="ECO:0000313" key="2">
    <source>
        <dbReference type="Proteomes" id="UP001165342"/>
    </source>
</evidence>
<sequence length="274" mass="28826">ASGTTYFDGIINPSAIPGYDRTDRSTRILDATALDSGLAGPGTLTIDDGGNLVLADTRVHGDPTGFEGPTYALVDTFNVGADGTITFQLVPESGGDQEVGTYAQVFADTANLEGTLVADIQPANGLFADDYFWDNVIDANVRNGGFDGAQCQIGGAFGGSLFLNLDCIEDANDNIDLAFTRTPFDEIPGLTENGQSTSEGLECIYDPDLTGGIADLFNELFQITDPVDYQNALDQLAGASYANYLESFSSLGVHYNDILDHATSCEIPSLAGSV</sequence>
<proteinExistence type="predicted"/>
<reference evidence="1" key="1">
    <citation type="submission" date="2022-05" db="EMBL/GenBank/DDBJ databases">
        <authorList>
            <person name="Jo J.-H."/>
            <person name="Im W.-T."/>
        </authorList>
    </citation>
    <scope>NUCLEOTIDE SEQUENCE</scope>
    <source>
        <strain evidence="1">SE220</strain>
    </source>
</reference>
<comment type="caution">
    <text evidence="1">The sequence shown here is derived from an EMBL/GenBank/DDBJ whole genome shotgun (WGS) entry which is preliminary data.</text>
</comment>
<dbReference type="EMBL" id="JAMGBE010000006">
    <property type="protein sequence ID" value="MCL6730988.1"/>
    <property type="molecule type" value="Genomic_DNA"/>
</dbReference>
<keyword evidence="2" id="KW-1185">Reference proteome</keyword>
<dbReference type="Proteomes" id="UP001165342">
    <property type="component" value="Unassembled WGS sequence"/>
</dbReference>
<name>A0ABT0S546_9SPHN</name>
<feature type="non-terminal residue" evidence="1">
    <location>
        <position position="1"/>
    </location>
</feature>
<protein>
    <submittedName>
        <fullName evidence="1">Uncharacterized protein</fullName>
    </submittedName>
</protein>
<dbReference type="RefSeq" id="WP_249832490.1">
    <property type="nucleotide sequence ID" value="NZ_JAMGBE010000006.1"/>
</dbReference>
<accession>A0ABT0S546</accession>
<feature type="non-terminal residue" evidence="1">
    <location>
        <position position="274"/>
    </location>
</feature>
<organism evidence="1 2">
    <name type="scientific">Sphingomonas hankyongi</name>
    <dbReference type="NCBI Taxonomy" id="2908209"/>
    <lineage>
        <taxon>Bacteria</taxon>
        <taxon>Pseudomonadati</taxon>
        <taxon>Pseudomonadota</taxon>
        <taxon>Alphaproteobacteria</taxon>
        <taxon>Sphingomonadales</taxon>
        <taxon>Sphingomonadaceae</taxon>
        <taxon>Sphingomonas</taxon>
    </lineage>
</organism>
<evidence type="ECO:0000313" key="1">
    <source>
        <dbReference type="EMBL" id="MCL6730988.1"/>
    </source>
</evidence>